<evidence type="ECO:0000313" key="1">
    <source>
        <dbReference type="EMBL" id="GGO43573.1"/>
    </source>
</evidence>
<protein>
    <submittedName>
        <fullName evidence="1">Uncharacterized protein</fullName>
    </submittedName>
</protein>
<dbReference type="EMBL" id="BMMP01000002">
    <property type="protein sequence ID" value="GGO43573.1"/>
    <property type="molecule type" value="Genomic_DNA"/>
</dbReference>
<reference evidence="2" key="1">
    <citation type="journal article" date="2019" name="Int. J. Syst. Evol. Microbiol.">
        <title>The Global Catalogue of Microorganisms (GCM) 10K type strain sequencing project: providing services to taxonomists for standard genome sequencing and annotation.</title>
        <authorList>
            <consortium name="The Broad Institute Genomics Platform"/>
            <consortium name="The Broad Institute Genome Sequencing Center for Infectious Disease"/>
            <person name="Wu L."/>
            <person name="Ma J."/>
        </authorList>
    </citation>
    <scope>NUCLEOTIDE SEQUENCE [LARGE SCALE GENOMIC DNA]</scope>
    <source>
        <strain evidence="2">CGMCC 4.7178</strain>
    </source>
</reference>
<organism evidence="1 2">
    <name type="scientific">Streptomyces daqingensis</name>
    <dbReference type="NCBI Taxonomy" id="1472640"/>
    <lineage>
        <taxon>Bacteria</taxon>
        <taxon>Bacillati</taxon>
        <taxon>Actinomycetota</taxon>
        <taxon>Actinomycetes</taxon>
        <taxon>Kitasatosporales</taxon>
        <taxon>Streptomycetaceae</taxon>
        <taxon>Streptomyces</taxon>
    </lineage>
</organism>
<accession>A0ABQ2LVA4</accession>
<keyword evidence="2" id="KW-1185">Reference proteome</keyword>
<evidence type="ECO:0000313" key="2">
    <source>
        <dbReference type="Proteomes" id="UP000631535"/>
    </source>
</evidence>
<gene>
    <name evidence="1" type="ORF">GCM10012287_07060</name>
</gene>
<name>A0ABQ2LVA4_9ACTN</name>
<dbReference type="Proteomes" id="UP000631535">
    <property type="component" value="Unassembled WGS sequence"/>
</dbReference>
<proteinExistence type="predicted"/>
<comment type="caution">
    <text evidence="1">The sequence shown here is derived from an EMBL/GenBank/DDBJ whole genome shotgun (WGS) entry which is preliminary data.</text>
</comment>
<sequence length="112" mass="12397">MLHGVRCQLGEDQQQVPQRVLGHHSPAPYEIPDGVPQLGHRRVLRGGRETPGPLGGGALARFPYRQRDRGLSARSRRMTPRAIHLPHPLSPEVFLQMYVHSARASSVGMPEA</sequence>